<dbReference type="AlphaFoldDB" id="A0AAE0HFH7"/>
<dbReference type="GO" id="GO:0016906">
    <property type="term" value="F:sterol 3-beta-glucosyltransferase activity"/>
    <property type="evidence" value="ECO:0007669"/>
    <property type="project" value="UniProtKB-ARBA"/>
</dbReference>
<dbReference type="Pfam" id="PF03033">
    <property type="entry name" value="Glyco_transf_28"/>
    <property type="match status" value="1"/>
</dbReference>
<evidence type="ECO:0000256" key="1">
    <source>
        <dbReference type="ARBA" id="ARBA00022679"/>
    </source>
</evidence>
<evidence type="ECO:0000259" key="4">
    <source>
        <dbReference type="Pfam" id="PF06722"/>
    </source>
</evidence>
<gene>
    <name evidence="5" type="ORF">B0H64DRAFT_474544</name>
</gene>
<name>A0AAE0HFH7_9PEZI</name>
<dbReference type="EMBL" id="JAUEPN010000004">
    <property type="protein sequence ID" value="KAK3295618.1"/>
    <property type="molecule type" value="Genomic_DNA"/>
</dbReference>
<feature type="region of interest" description="Disordered" evidence="2">
    <location>
        <begin position="812"/>
        <end position="884"/>
    </location>
</feature>
<dbReference type="CDD" id="cd03784">
    <property type="entry name" value="GT1_Gtf-like"/>
    <property type="match status" value="1"/>
</dbReference>
<dbReference type="PANTHER" id="PTHR48050:SF5">
    <property type="entry name" value="UDP-GLUCOSE,STEROL TRANSFERASE"/>
    <property type="match status" value="1"/>
</dbReference>
<feature type="compositionally biased region" description="Polar residues" evidence="2">
    <location>
        <begin position="1129"/>
        <end position="1143"/>
    </location>
</feature>
<proteinExistence type="predicted"/>
<feature type="compositionally biased region" description="Basic and acidic residues" evidence="2">
    <location>
        <begin position="174"/>
        <end position="202"/>
    </location>
</feature>
<feature type="compositionally biased region" description="Pro residues" evidence="2">
    <location>
        <begin position="45"/>
        <end position="66"/>
    </location>
</feature>
<dbReference type="SUPFAM" id="SSF53756">
    <property type="entry name" value="UDP-Glycosyltransferase/glycogen phosphorylase"/>
    <property type="match status" value="1"/>
</dbReference>
<keyword evidence="1" id="KW-0808">Transferase</keyword>
<feature type="region of interest" description="Disordered" evidence="2">
    <location>
        <begin position="1121"/>
        <end position="1208"/>
    </location>
</feature>
<dbReference type="Pfam" id="PF06722">
    <property type="entry name" value="EryCIII-like_C"/>
    <property type="match status" value="1"/>
</dbReference>
<comment type="caution">
    <text evidence="5">The sequence shown here is derived from an EMBL/GenBank/DDBJ whole genome shotgun (WGS) entry which is preliminary data.</text>
</comment>
<dbReference type="GO" id="GO:0005975">
    <property type="term" value="P:carbohydrate metabolic process"/>
    <property type="evidence" value="ECO:0007669"/>
    <property type="project" value="InterPro"/>
</dbReference>
<feature type="compositionally biased region" description="Polar residues" evidence="2">
    <location>
        <begin position="867"/>
        <end position="880"/>
    </location>
</feature>
<dbReference type="InterPro" id="IPR004276">
    <property type="entry name" value="GlycoTrans_28_N"/>
</dbReference>
<protein>
    <recommendedName>
        <fullName evidence="7">Glycosyltransferase family 28 N-terminal domain-containing protein</fullName>
    </recommendedName>
</protein>
<feature type="compositionally biased region" description="Polar residues" evidence="2">
    <location>
        <begin position="838"/>
        <end position="853"/>
    </location>
</feature>
<feature type="compositionally biased region" description="Polar residues" evidence="2">
    <location>
        <begin position="1"/>
        <end position="16"/>
    </location>
</feature>
<evidence type="ECO:0000313" key="6">
    <source>
        <dbReference type="Proteomes" id="UP001278766"/>
    </source>
</evidence>
<feature type="compositionally biased region" description="Basic and acidic residues" evidence="2">
    <location>
        <begin position="823"/>
        <end position="837"/>
    </location>
</feature>
<reference evidence="5" key="1">
    <citation type="journal article" date="2023" name="Mol. Phylogenet. Evol.">
        <title>Genome-scale phylogeny and comparative genomics of the fungal order Sordariales.</title>
        <authorList>
            <person name="Hensen N."/>
            <person name="Bonometti L."/>
            <person name="Westerberg I."/>
            <person name="Brannstrom I.O."/>
            <person name="Guillou S."/>
            <person name="Cros-Aarteil S."/>
            <person name="Calhoun S."/>
            <person name="Haridas S."/>
            <person name="Kuo A."/>
            <person name="Mondo S."/>
            <person name="Pangilinan J."/>
            <person name="Riley R."/>
            <person name="LaButti K."/>
            <person name="Andreopoulos B."/>
            <person name="Lipzen A."/>
            <person name="Chen C."/>
            <person name="Yan M."/>
            <person name="Daum C."/>
            <person name="Ng V."/>
            <person name="Clum A."/>
            <person name="Steindorff A."/>
            <person name="Ohm R.A."/>
            <person name="Martin F."/>
            <person name="Silar P."/>
            <person name="Natvig D.O."/>
            <person name="Lalanne C."/>
            <person name="Gautier V."/>
            <person name="Ament-Velasquez S.L."/>
            <person name="Kruys A."/>
            <person name="Hutchinson M.I."/>
            <person name="Powell A.J."/>
            <person name="Barry K."/>
            <person name="Miller A.N."/>
            <person name="Grigoriev I.V."/>
            <person name="Debuchy R."/>
            <person name="Gladieux P."/>
            <person name="Hiltunen Thoren M."/>
            <person name="Johannesson H."/>
        </authorList>
    </citation>
    <scope>NUCLEOTIDE SEQUENCE</scope>
    <source>
        <strain evidence="5">CBS 168.71</strain>
    </source>
</reference>
<feature type="region of interest" description="Disordered" evidence="2">
    <location>
        <begin position="1"/>
        <end position="202"/>
    </location>
</feature>
<feature type="compositionally biased region" description="Low complexity" evidence="2">
    <location>
        <begin position="67"/>
        <end position="84"/>
    </location>
</feature>
<evidence type="ECO:0000313" key="5">
    <source>
        <dbReference type="EMBL" id="KAK3295618.1"/>
    </source>
</evidence>
<keyword evidence="6" id="KW-1185">Reference proteome</keyword>
<feature type="region of interest" description="Disordered" evidence="2">
    <location>
        <begin position="239"/>
        <end position="273"/>
    </location>
</feature>
<dbReference type="InterPro" id="IPR010610">
    <property type="entry name" value="EryCIII-like_C"/>
</dbReference>
<feature type="compositionally biased region" description="Basic residues" evidence="2">
    <location>
        <begin position="813"/>
        <end position="822"/>
    </location>
</feature>
<organism evidence="5 6">
    <name type="scientific">Chaetomium fimeti</name>
    <dbReference type="NCBI Taxonomy" id="1854472"/>
    <lineage>
        <taxon>Eukaryota</taxon>
        <taxon>Fungi</taxon>
        <taxon>Dikarya</taxon>
        <taxon>Ascomycota</taxon>
        <taxon>Pezizomycotina</taxon>
        <taxon>Sordariomycetes</taxon>
        <taxon>Sordariomycetidae</taxon>
        <taxon>Sordariales</taxon>
        <taxon>Chaetomiaceae</taxon>
        <taxon>Chaetomium</taxon>
    </lineage>
</organism>
<evidence type="ECO:0008006" key="7">
    <source>
        <dbReference type="Google" id="ProtNLM"/>
    </source>
</evidence>
<feature type="compositionally biased region" description="Basic and acidic residues" evidence="2">
    <location>
        <begin position="239"/>
        <end position="249"/>
    </location>
</feature>
<dbReference type="InterPro" id="IPR002213">
    <property type="entry name" value="UDP_glucos_trans"/>
</dbReference>
<dbReference type="FunFam" id="3.40.50.2000:FF:000100">
    <property type="entry name" value="Glycosyltransferase family 1 protein"/>
    <property type="match status" value="1"/>
</dbReference>
<evidence type="ECO:0000259" key="3">
    <source>
        <dbReference type="Pfam" id="PF03033"/>
    </source>
</evidence>
<dbReference type="InterPro" id="IPR050426">
    <property type="entry name" value="Glycosyltransferase_28"/>
</dbReference>
<sequence length="1208" mass="130764">MSALTPPSTEAGSSSPVRVETVTHDDGRQVAVLRDQRGAIIYPSYVPPSTEPPGPSAPLPAYPPQSSPSTTAAAAAQHSVAGPSQQKEQEQEVAPGEASDEVAVGVQPQAGGGMAGVVRRKGSEMGGAGAAGQQDGEVLSSESSSSSESDDDEEEGAGRRKTATKQQKKKGQQKKKDDDDSRFRRFHFSNEHYHTRGKVSKRDGRLAISLSDMSNTGYLAKALGTAARKMAPLAKLTEEATKEGAEKAKHPAKPPTHPPPSPTTTTPIDHQPPPRLNIVIMVIGSRGDAQPFLQIARLLHTQHGHRVRIATHPAFRSFVQDDCPGVEFFSVGGDPSELMSFMVKNPGMIPTLETVRAGDVGRRRASMARMFRGFWRACINATDDEADPRNVRMMGERDPFVADAIIANPPSFAHIHCAEALGIPVHLMFTFPYTPTQAFPHPLASIKRSNVDPGYTNWISYPLVEMMVWQGLGDLVNEFRVRTLGLDPVSTLWAPGTAYRLHVPFTYLWSPGLIPKPPDWGDEVDVAGFVFLDLASSFDPPKELVKFLEEGDEPPVYIGFGSIVVDDADRFTNMIFDAVKKAGVRALVSKGWGGLGGDSLDVPDGVFMLDNTPHDWLFPRVRACVIHGGAGTTAIALKCGKPTMIVPFFGDQHFWGSMVGSAGAGPDPVPYKHLTAEKLAEGIKYCLTDDARKAVGKIAKDIEEEGDGAENACRAFHRGLVLQGTRSMRCAILPDRVAVWQMKKTRLRLSAVAADMLVEKGLLSWKKLHLLRHNEWNDFEGPGEPLTGAAGSLMSSVGNVFSGVGKVPYRIGKGAKKRREKRKQKEERDKEDSDSEPKQNSGDSRPDDSQQNDSNEEVPHVETTTTHAMNRQTTASTTGTGPVEDVARQVGRGAAKSASALARTPVDLIQSLAQGFHNAPRLYGDDTVRRPTRVTGMKSGLRAARREFAYGIYDGWTGVVRLPVRGARDDGLRGFIPGVGMGLTGFVLKNIAALIGPVGYTLQGVVKQAERRRQPIKYIRRARVVQGKREGALLSEDERREKANEAVAGWRLMRQLWEEMNRAERKEQKGFGGRLSSNARKLRKSREWDVVFENVGVAQRAMDSLKKGDGLDSVLGKGSVAVAEPNPVSPTEVNDNDNGSSTLADKDPPSSPYDSGHGIPADDVLAKPAPDGNGTEDENPFSATTPAIAENKAENRQTMAALGIQAST</sequence>
<dbReference type="Gene3D" id="3.40.50.2000">
    <property type="entry name" value="Glycogen Phosphorylase B"/>
    <property type="match status" value="2"/>
</dbReference>
<dbReference type="Proteomes" id="UP001278766">
    <property type="component" value="Unassembled WGS sequence"/>
</dbReference>
<feature type="compositionally biased region" description="Pro residues" evidence="2">
    <location>
        <begin position="253"/>
        <end position="262"/>
    </location>
</feature>
<dbReference type="GeneID" id="87845007"/>
<feature type="domain" description="Erythromycin biosynthesis protein CIII-like C-terminal" evidence="4">
    <location>
        <begin position="601"/>
        <end position="697"/>
    </location>
</feature>
<feature type="domain" description="Glycosyltransferase family 28 N-terminal" evidence="3">
    <location>
        <begin position="278"/>
        <end position="440"/>
    </location>
</feature>
<accession>A0AAE0HFH7</accession>
<evidence type="ECO:0000256" key="2">
    <source>
        <dbReference type="SAM" id="MobiDB-lite"/>
    </source>
</evidence>
<dbReference type="PANTHER" id="PTHR48050">
    <property type="entry name" value="STEROL 3-BETA-GLUCOSYLTRANSFERASE"/>
    <property type="match status" value="1"/>
</dbReference>
<dbReference type="FunFam" id="3.40.50.2000:FF:000009">
    <property type="entry name" value="Sterol 3-beta-glucosyltransferase UGT80A2"/>
    <property type="match status" value="1"/>
</dbReference>
<reference evidence="5" key="2">
    <citation type="submission" date="2023-06" db="EMBL/GenBank/DDBJ databases">
        <authorList>
            <consortium name="Lawrence Berkeley National Laboratory"/>
            <person name="Haridas S."/>
            <person name="Hensen N."/>
            <person name="Bonometti L."/>
            <person name="Westerberg I."/>
            <person name="Brannstrom I.O."/>
            <person name="Guillou S."/>
            <person name="Cros-Aarteil S."/>
            <person name="Calhoun S."/>
            <person name="Kuo A."/>
            <person name="Mondo S."/>
            <person name="Pangilinan J."/>
            <person name="Riley R."/>
            <person name="Labutti K."/>
            <person name="Andreopoulos B."/>
            <person name="Lipzen A."/>
            <person name="Chen C."/>
            <person name="Yanf M."/>
            <person name="Daum C."/>
            <person name="Ng V."/>
            <person name="Clum A."/>
            <person name="Steindorff A."/>
            <person name="Ohm R."/>
            <person name="Martin F."/>
            <person name="Silar P."/>
            <person name="Natvig D."/>
            <person name="Lalanne C."/>
            <person name="Gautier V."/>
            <person name="Ament-Velasquez S.L."/>
            <person name="Kruys A."/>
            <person name="Hutchinson M.I."/>
            <person name="Powell A.J."/>
            <person name="Barry K."/>
            <person name="Miller A.N."/>
            <person name="Grigoriev I.V."/>
            <person name="Debuchy R."/>
            <person name="Gladieux P."/>
            <person name="Thoren M.H."/>
            <person name="Johannesson H."/>
        </authorList>
    </citation>
    <scope>NUCLEOTIDE SEQUENCE</scope>
    <source>
        <strain evidence="5">CBS 168.71</strain>
    </source>
</reference>
<dbReference type="RefSeq" id="XP_062659132.1">
    <property type="nucleotide sequence ID" value="XM_062808059.1"/>
</dbReference>
<feature type="compositionally biased region" description="Basic residues" evidence="2">
    <location>
        <begin position="159"/>
        <end position="173"/>
    </location>
</feature>